<sequence length="382" mass="42204">MSQLPPLHPLTAEDRGPIVIVTAYVCIVETILFTIIKLISNKALKRKIDWDDGFLCIAVLLALAQSIITERSAINGVGRYGASLTQSQLEHYFKLAFTSNILSLIVQALAKSSVVVLIHRLSASHTTQRIHKVAHGVILAWLIFSIFALSFQCNLPQSWLYDPSRCAGQGAMWYPVLILNILTDAAISFMFAPTVWILHISKWQKFRIASLFAFRLLVCGLTIAQLATLVPALRATDTTRAMLVPTIFAQLVMNFSILTAAAPSLYRFLNELHSGPGFGGMVDRSHYELSELSSGGRRGKKSTGYGRKKSKGDEATFRPDINGKSYNATVHEQRTSSDVMSKSSEHGSEDMIIKQTTAWTVKTYDQEADGAIPPSRIKEHGH</sequence>
<comment type="caution">
    <text evidence="1">The sequence shown here is derived from an EMBL/GenBank/DDBJ whole genome shotgun (WGS) entry which is preliminary data.</text>
</comment>
<keyword evidence="2" id="KW-1185">Reference proteome</keyword>
<reference evidence="1" key="1">
    <citation type="submission" date="2022-10" db="EMBL/GenBank/DDBJ databases">
        <title>Culturing micro-colonial fungi from biological soil crusts in the Mojave desert and describing Neophaeococcomyces mojavensis, and introducing the new genera and species Taxawa tesnikishii.</title>
        <authorList>
            <person name="Kurbessoian T."/>
            <person name="Stajich J.E."/>
        </authorList>
    </citation>
    <scope>NUCLEOTIDE SEQUENCE</scope>
    <source>
        <strain evidence="1">JES_112</strain>
    </source>
</reference>
<dbReference type="Proteomes" id="UP001172386">
    <property type="component" value="Unassembled WGS sequence"/>
</dbReference>
<name>A0ACC3A270_9EURO</name>
<dbReference type="EMBL" id="JAPDRQ010000126">
    <property type="protein sequence ID" value="KAJ9654265.1"/>
    <property type="molecule type" value="Genomic_DNA"/>
</dbReference>
<evidence type="ECO:0000313" key="1">
    <source>
        <dbReference type="EMBL" id="KAJ9654265.1"/>
    </source>
</evidence>
<evidence type="ECO:0000313" key="2">
    <source>
        <dbReference type="Proteomes" id="UP001172386"/>
    </source>
</evidence>
<gene>
    <name evidence="1" type="ORF">H2198_006665</name>
</gene>
<accession>A0ACC3A270</accession>
<protein>
    <submittedName>
        <fullName evidence="1">Uncharacterized protein</fullName>
    </submittedName>
</protein>
<organism evidence="1 2">
    <name type="scientific">Neophaeococcomyces mojaviensis</name>
    <dbReference type="NCBI Taxonomy" id="3383035"/>
    <lineage>
        <taxon>Eukaryota</taxon>
        <taxon>Fungi</taxon>
        <taxon>Dikarya</taxon>
        <taxon>Ascomycota</taxon>
        <taxon>Pezizomycotina</taxon>
        <taxon>Eurotiomycetes</taxon>
        <taxon>Chaetothyriomycetidae</taxon>
        <taxon>Chaetothyriales</taxon>
        <taxon>Chaetothyriales incertae sedis</taxon>
        <taxon>Neophaeococcomyces</taxon>
    </lineage>
</organism>
<proteinExistence type="predicted"/>